<evidence type="ECO:0000313" key="2">
    <source>
        <dbReference type="Proteomes" id="UP000252519"/>
    </source>
</evidence>
<dbReference type="Proteomes" id="UP000252519">
    <property type="component" value="Unassembled WGS sequence"/>
</dbReference>
<comment type="caution">
    <text evidence="1">The sequence shown here is derived from an EMBL/GenBank/DDBJ whole genome shotgun (WGS) entry which is preliminary data.</text>
</comment>
<sequence>MNRDQVVFAICTKEVFIDLRFVFSAWSMVVLCQPVRESLSRIYLRRSSTSKTLVRSSQTVKEGRVN</sequence>
<accession>A0A368GGT4</accession>
<gene>
    <name evidence="1" type="ORF">ANCCAN_10471</name>
</gene>
<name>A0A368GGT4_ANCCA</name>
<keyword evidence="2" id="KW-1185">Reference proteome</keyword>
<reference evidence="1 2" key="1">
    <citation type="submission" date="2014-10" db="EMBL/GenBank/DDBJ databases">
        <title>Draft genome of the hookworm Ancylostoma caninum.</title>
        <authorList>
            <person name="Mitreva M."/>
        </authorList>
    </citation>
    <scope>NUCLEOTIDE SEQUENCE [LARGE SCALE GENOMIC DNA]</scope>
    <source>
        <strain evidence="1 2">Baltimore</strain>
    </source>
</reference>
<organism evidence="1 2">
    <name type="scientific">Ancylostoma caninum</name>
    <name type="common">Dog hookworm</name>
    <dbReference type="NCBI Taxonomy" id="29170"/>
    <lineage>
        <taxon>Eukaryota</taxon>
        <taxon>Metazoa</taxon>
        <taxon>Ecdysozoa</taxon>
        <taxon>Nematoda</taxon>
        <taxon>Chromadorea</taxon>
        <taxon>Rhabditida</taxon>
        <taxon>Rhabditina</taxon>
        <taxon>Rhabditomorpha</taxon>
        <taxon>Strongyloidea</taxon>
        <taxon>Ancylostomatidae</taxon>
        <taxon>Ancylostomatinae</taxon>
        <taxon>Ancylostoma</taxon>
    </lineage>
</organism>
<evidence type="ECO:0000313" key="1">
    <source>
        <dbReference type="EMBL" id="RCN43572.1"/>
    </source>
</evidence>
<protein>
    <submittedName>
        <fullName evidence="1">Uncharacterized protein</fullName>
    </submittedName>
</protein>
<proteinExistence type="predicted"/>
<dbReference type="OrthoDB" id="10317927at2759"/>
<dbReference type="EMBL" id="JOJR01000153">
    <property type="protein sequence ID" value="RCN43572.1"/>
    <property type="molecule type" value="Genomic_DNA"/>
</dbReference>
<dbReference type="AlphaFoldDB" id="A0A368GGT4"/>